<feature type="transmembrane region" description="Helical" evidence="2">
    <location>
        <begin position="193"/>
        <end position="215"/>
    </location>
</feature>
<evidence type="ECO:0000256" key="1">
    <source>
        <dbReference type="SAM" id="MobiDB-lite"/>
    </source>
</evidence>
<dbReference type="EMBL" id="JACVVK020000491">
    <property type="protein sequence ID" value="KAK7471487.1"/>
    <property type="molecule type" value="Genomic_DNA"/>
</dbReference>
<dbReference type="Proteomes" id="UP001519460">
    <property type="component" value="Unassembled WGS sequence"/>
</dbReference>
<keyword evidence="3" id="KW-0732">Signal</keyword>
<sequence length="359" mass="38461">MESVVCLIGLLVAVVTVGVRSEFTAEYIDSNPKHLLLTCSTRHMSPDSQVISIKIYNRTTSHTLAWVTSTGSDEGHPKFSNASASRGRYISGTLKKGDLQNSRLELLFMNNDASTRAFYGCTISVMGHLAKIEDIELAADTEINTDGDNGSRGGVRHSTAAPKKTTKGTTENETVVRTGNAIQPTVLNGGVPMSVMIALVVLLTVLTLVTSALLLHKCRGRCCAPDLPYPPSPHYAIAGDGFEGGWEEKMAMKGSRPSLHNLAMLRTSSLRAPPGMTRSMYTMPYDAIVQDCPDEADLSLLNTSGHDLTPSLPPEQAGEASLYKVPRAEAQVQTHGQGHDLYSSGPAMNGHLPGLQNCP</sequence>
<keyword evidence="2" id="KW-1133">Transmembrane helix</keyword>
<accession>A0ABD0JD90</accession>
<evidence type="ECO:0000256" key="2">
    <source>
        <dbReference type="SAM" id="Phobius"/>
    </source>
</evidence>
<proteinExistence type="predicted"/>
<protein>
    <submittedName>
        <fullName evidence="4">Uncharacterized protein</fullName>
    </submittedName>
</protein>
<feature type="region of interest" description="Disordered" evidence="1">
    <location>
        <begin position="143"/>
        <end position="176"/>
    </location>
</feature>
<evidence type="ECO:0000313" key="5">
    <source>
        <dbReference type="Proteomes" id="UP001519460"/>
    </source>
</evidence>
<name>A0ABD0JD90_9CAEN</name>
<feature type="chain" id="PRO_5044769566" evidence="3">
    <location>
        <begin position="22"/>
        <end position="359"/>
    </location>
</feature>
<feature type="signal peptide" evidence="3">
    <location>
        <begin position="1"/>
        <end position="21"/>
    </location>
</feature>
<keyword evidence="5" id="KW-1185">Reference proteome</keyword>
<keyword evidence="2" id="KW-0812">Transmembrane</keyword>
<evidence type="ECO:0000313" key="4">
    <source>
        <dbReference type="EMBL" id="KAK7471487.1"/>
    </source>
</evidence>
<keyword evidence="2" id="KW-0472">Membrane</keyword>
<evidence type="ECO:0000256" key="3">
    <source>
        <dbReference type="SAM" id="SignalP"/>
    </source>
</evidence>
<dbReference type="AlphaFoldDB" id="A0ABD0JD90"/>
<feature type="non-terminal residue" evidence="4">
    <location>
        <position position="359"/>
    </location>
</feature>
<organism evidence="4 5">
    <name type="scientific">Batillaria attramentaria</name>
    <dbReference type="NCBI Taxonomy" id="370345"/>
    <lineage>
        <taxon>Eukaryota</taxon>
        <taxon>Metazoa</taxon>
        <taxon>Spiralia</taxon>
        <taxon>Lophotrochozoa</taxon>
        <taxon>Mollusca</taxon>
        <taxon>Gastropoda</taxon>
        <taxon>Caenogastropoda</taxon>
        <taxon>Sorbeoconcha</taxon>
        <taxon>Cerithioidea</taxon>
        <taxon>Batillariidae</taxon>
        <taxon>Batillaria</taxon>
    </lineage>
</organism>
<reference evidence="4 5" key="1">
    <citation type="journal article" date="2023" name="Sci. Data">
        <title>Genome assembly of the Korean intertidal mud-creeper Batillaria attramentaria.</title>
        <authorList>
            <person name="Patra A.K."/>
            <person name="Ho P.T."/>
            <person name="Jun S."/>
            <person name="Lee S.J."/>
            <person name="Kim Y."/>
            <person name="Won Y.J."/>
        </authorList>
    </citation>
    <scope>NUCLEOTIDE SEQUENCE [LARGE SCALE GENOMIC DNA]</scope>
    <source>
        <strain evidence="4">Wonlab-2016</strain>
    </source>
</reference>
<comment type="caution">
    <text evidence="4">The sequence shown here is derived from an EMBL/GenBank/DDBJ whole genome shotgun (WGS) entry which is preliminary data.</text>
</comment>
<gene>
    <name evidence="4" type="ORF">BaRGS_00035881</name>
</gene>